<name>A0AAW2LM46_9LAMI</name>
<reference evidence="1" key="2">
    <citation type="journal article" date="2024" name="Plant">
        <title>Genomic evolution and insights into agronomic trait innovations of Sesamum species.</title>
        <authorList>
            <person name="Miao H."/>
            <person name="Wang L."/>
            <person name="Qu L."/>
            <person name="Liu H."/>
            <person name="Sun Y."/>
            <person name="Le M."/>
            <person name="Wang Q."/>
            <person name="Wei S."/>
            <person name="Zheng Y."/>
            <person name="Lin W."/>
            <person name="Duan Y."/>
            <person name="Cao H."/>
            <person name="Xiong S."/>
            <person name="Wang X."/>
            <person name="Wei L."/>
            <person name="Li C."/>
            <person name="Ma Q."/>
            <person name="Ju M."/>
            <person name="Zhao R."/>
            <person name="Li G."/>
            <person name="Mu C."/>
            <person name="Tian Q."/>
            <person name="Mei H."/>
            <person name="Zhang T."/>
            <person name="Gao T."/>
            <person name="Zhang H."/>
        </authorList>
    </citation>
    <scope>NUCLEOTIDE SEQUENCE</scope>
    <source>
        <strain evidence="1">G01</strain>
    </source>
</reference>
<comment type="caution">
    <text evidence="1">The sequence shown here is derived from an EMBL/GenBank/DDBJ whole genome shotgun (WGS) entry which is preliminary data.</text>
</comment>
<organism evidence="1">
    <name type="scientific">Sesamum angustifolium</name>
    <dbReference type="NCBI Taxonomy" id="2727405"/>
    <lineage>
        <taxon>Eukaryota</taxon>
        <taxon>Viridiplantae</taxon>
        <taxon>Streptophyta</taxon>
        <taxon>Embryophyta</taxon>
        <taxon>Tracheophyta</taxon>
        <taxon>Spermatophyta</taxon>
        <taxon>Magnoliopsida</taxon>
        <taxon>eudicotyledons</taxon>
        <taxon>Gunneridae</taxon>
        <taxon>Pentapetalae</taxon>
        <taxon>asterids</taxon>
        <taxon>lamiids</taxon>
        <taxon>Lamiales</taxon>
        <taxon>Pedaliaceae</taxon>
        <taxon>Sesamum</taxon>
    </lineage>
</organism>
<proteinExistence type="predicted"/>
<evidence type="ECO:0000313" key="1">
    <source>
        <dbReference type="EMBL" id="KAL0319251.1"/>
    </source>
</evidence>
<dbReference type="EMBL" id="JACGWK010000013">
    <property type="protein sequence ID" value="KAL0319251.1"/>
    <property type="molecule type" value="Genomic_DNA"/>
</dbReference>
<protein>
    <submittedName>
        <fullName evidence="1">Uncharacterized protein</fullName>
    </submittedName>
</protein>
<sequence>MQGNKKMKDAKGGVLLVNIDEEDPINSKLVDEIIAAMDEGDISIIFAGTYKALNQYMKFNNELYKSTIDIADKIAALAPESLRRLLNAHLLDQMLIEARKVAERSGEKTIFLRDLAIGIHSGAQIYKNLLNL</sequence>
<reference evidence="1" key="1">
    <citation type="submission" date="2020-06" db="EMBL/GenBank/DDBJ databases">
        <authorList>
            <person name="Li T."/>
            <person name="Hu X."/>
            <person name="Zhang T."/>
            <person name="Song X."/>
            <person name="Zhang H."/>
            <person name="Dai N."/>
            <person name="Sheng W."/>
            <person name="Hou X."/>
            <person name="Wei L."/>
        </authorList>
    </citation>
    <scope>NUCLEOTIDE SEQUENCE</scope>
    <source>
        <strain evidence="1">G01</strain>
        <tissue evidence="1">Leaf</tissue>
    </source>
</reference>
<dbReference type="AlphaFoldDB" id="A0AAW2LM46"/>
<accession>A0AAW2LM46</accession>
<gene>
    <name evidence="1" type="ORF">Sangu_2081300</name>
</gene>